<evidence type="ECO:0000313" key="3">
    <source>
        <dbReference type="EMBL" id="SUD29982.1"/>
    </source>
</evidence>
<evidence type="ECO:0000313" key="4">
    <source>
        <dbReference type="Proteomes" id="UP000255125"/>
    </source>
</evidence>
<dbReference type="InterPro" id="IPR001173">
    <property type="entry name" value="Glyco_trans_2-like"/>
</dbReference>
<dbReference type="InterPro" id="IPR029044">
    <property type="entry name" value="Nucleotide-diphossugar_trans"/>
</dbReference>
<dbReference type="AlphaFoldDB" id="A0A379IB61"/>
<proteinExistence type="predicted"/>
<evidence type="ECO:0000259" key="2">
    <source>
        <dbReference type="Pfam" id="PF00535"/>
    </source>
</evidence>
<reference evidence="3 4" key="1">
    <citation type="submission" date="2018-06" db="EMBL/GenBank/DDBJ databases">
        <authorList>
            <consortium name="Pathogen Informatics"/>
            <person name="Doyle S."/>
        </authorList>
    </citation>
    <scope>NUCLEOTIDE SEQUENCE [LARGE SCALE GENOMIC DNA]</scope>
    <source>
        <strain evidence="3 4">NCTC10392</strain>
    </source>
</reference>
<keyword evidence="1" id="KW-1003">Cell membrane</keyword>
<gene>
    <name evidence="3" type="ORF">NCTC10392_01884</name>
</gene>
<dbReference type="SUPFAM" id="SSF53448">
    <property type="entry name" value="Nucleotide-diphospho-sugar transferases"/>
    <property type="match status" value="1"/>
</dbReference>
<organism evidence="3 4">
    <name type="scientific">Pseudomonas fluorescens</name>
    <dbReference type="NCBI Taxonomy" id="294"/>
    <lineage>
        <taxon>Bacteria</taxon>
        <taxon>Pseudomonadati</taxon>
        <taxon>Pseudomonadota</taxon>
        <taxon>Gammaproteobacteria</taxon>
        <taxon>Pseudomonadales</taxon>
        <taxon>Pseudomonadaceae</taxon>
        <taxon>Pseudomonas</taxon>
    </lineage>
</organism>
<dbReference type="Proteomes" id="UP000255125">
    <property type="component" value="Unassembled WGS sequence"/>
</dbReference>
<dbReference type="EMBL" id="UGUS01000002">
    <property type="protein sequence ID" value="SUD29982.1"/>
    <property type="molecule type" value="Genomic_DNA"/>
</dbReference>
<dbReference type="Gene3D" id="3.90.550.10">
    <property type="entry name" value="Spore Coat Polysaccharide Biosynthesis Protein SpsA, Chain A"/>
    <property type="match status" value="1"/>
</dbReference>
<name>A0A379IB61_PSEFL</name>
<feature type="domain" description="Glycosyltransferase 2-like" evidence="2">
    <location>
        <begin position="7"/>
        <end position="173"/>
    </location>
</feature>
<dbReference type="GO" id="GO:0006487">
    <property type="term" value="P:protein N-linked glycosylation"/>
    <property type="evidence" value="ECO:0007669"/>
    <property type="project" value="TreeGrafter"/>
</dbReference>
<protein>
    <submittedName>
        <fullName evidence="3">Putative glucosyl-3-phosphoglycerate synthase</fullName>
    </submittedName>
</protein>
<keyword evidence="1" id="KW-0472">Membrane</keyword>
<evidence type="ECO:0000256" key="1">
    <source>
        <dbReference type="ARBA" id="ARBA00022519"/>
    </source>
</evidence>
<dbReference type="PANTHER" id="PTHR10859:SF91">
    <property type="entry name" value="DOLICHYL-PHOSPHATE BETA-GLUCOSYLTRANSFERASE"/>
    <property type="match status" value="1"/>
</dbReference>
<accession>A0A379IB61</accession>
<dbReference type="PANTHER" id="PTHR10859">
    <property type="entry name" value="GLYCOSYL TRANSFERASE"/>
    <property type="match status" value="1"/>
</dbReference>
<dbReference type="Pfam" id="PF00535">
    <property type="entry name" value="Glycos_transf_2"/>
    <property type="match status" value="1"/>
</dbReference>
<dbReference type="OrthoDB" id="9069044at2"/>
<dbReference type="RefSeq" id="WP_103406350.1">
    <property type="nucleotide sequence ID" value="NZ_UGUS01000002.1"/>
</dbReference>
<sequence>MTNTIEITIPILNEEATLAQQVKTAHAYIQEHLNDLGIITITLADNGSTDTTQAIGEALSKEFPNVNYLRLEKRGVGLALKSSWTASTADIVGYMDLDLATDLSYLRPALSSLIAKKADIVTGSRLAKGAKVIGRTPLRNFTSACFNRIVKFIFQTSFSDGMCGFKFLQRSVLAPLMSEGAKSDGWFFATELLVTAEHMNYTVLDLPVTWTDDPNSKVKIIKLSLEYLKAMFALRQRLRHSKSAPHS</sequence>
<keyword evidence="1" id="KW-0997">Cell inner membrane</keyword>